<feature type="transmembrane region" description="Helical" evidence="2">
    <location>
        <begin position="116"/>
        <end position="140"/>
    </location>
</feature>
<feature type="transmembrane region" description="Helical" evidence="2">
    <location>
        <begin position="20"/>
        <end position="42"/>
    </location>
</feature>
<comment type="subcellular location">
    <subcellularLocation>
        <location evidence="1">Cell envelope</location>
    </subcellularLocation>
</comment>
<keyword evidence="2" id="KW-0812">Transmembrane</keyword>
<evidence type="ECO:0000313" key="4">
    <source>
        <dbReference type="Proteomes" id="UP001596413"/>
    </source>
</evidence>
<keyword evidence="4" id="KW-1185">Reference proteome</keyword>
<evidence type="ECO:0000256" key="1">
    <source>
        <dbReference type="ARBA" id="ARBA00004196"/>
    </source>
</evidence>
<feature type="transmembrane region" description="Helical" evidence="2">
    <location>
        <begin position="233"/>
        <end position="252"/>
    </location>
</feature>
<dbReference type="PANTHER" id="PTHR34820:SF4">
    <property type="entry name" value="INNER MEMBRANE PROTEIN YEBZ"/>
    <property type="match status" value="1"/>
</dbReference>
<reference evidence="4" key="1">
    <citation type="journal article" date="2019" name="Int. J. Syst. Evol. Microbiol.">
        <title>The Global Catalogue of Microorganisms (GCM) 10K type strain sequencing project: providing services to taxonomists for standard genome sequencing and annotation.</title>
        <authorList>
            <consortium name="The Broad Institute Genomics Platform"/>
            <consortium name="The Broad Institute Genome Sequencing Center for Infectious Disease"/>
            <person name="Wu L."/>
            <person name="Ma J."/>
        </authorList>
    </citation>
    <scope>NUCLEOTIDE SEQUENCE [LARGE SCALE GENOMIC DNA]</scope>
    <source>
        <strain evidence="4">CGMCC 1.13681</strain>
    </source>
</reference>
<accession>A0ABW2G9T1</accession>
<gene>
    <name evidence="3" type="ORF">ACFQLX_04775</name>
</gene>
<evidence type="ECO:0000313" key="3">
    <source>
        <dbReference type="EMBL" id="MFC7217490.1"/>
    </source>
</evidence>
<proteinExistence type="predicted"/>
<feature type="transmembrane region" description="Helical" evidence="2">
    <location>
        <begin position="54"/>
        <end position="73"/>
    </location>
</feature>
<dbReference type="InterPro" id="IPR032694">
    <property type="entry name" value="CopC/D"/>
</dbReference>
<dbReference type="RefSeq" id="WP_386412251.1">
    <property type="nucleotide sequence ID" value="NZ_JBHSZO010000005.1"/>
</dbReference>
<keyword evidence="2" id="KW-1133">Transmembrane helix</keyword>
<dbReference type="PANTHER" id="PTHR34820">
    <property type="entry name" value="INNER MEMBRANE PROTEIN YEBZ"/>
    <property type="match status" value="1"/>
</dbReference>
<evidence type="ECO:0008006" key="5">
    <source>
        <dbReference type="Google" id="ProtNLM"/>
    </source>
</evidence>
<sequence length="304" mass="31101">MPSFIGFGGPATLGAALDTPLRWCALAGLVALGGTALCLVLVRPVPPRARTALGRLLAAALGVGAAGLLGLLLLPGPLSGPSVRLRATLLVLLIACWALGRYALTEPLPAPGGGRDWWRGAAALGTTALVLTAAGCWQLAELPPRAPLVPALLLMRSLQLAAITCWLGGLIALAVLLIVTRAEQPAMAAARRFTPAALVALHLLMAVVSMQAWQTVGAAPLVLGTGYGRLLLVQLGALTLLVALDALARACLQRPWDGAPGAVVRVVLHRTLAAQLLIGAALLAVAGPLPLWSPELPVALLQAR</sequence>
<keyword evidence="2" id="KW-0472">Membrane</keyword>
<feature type="transmembrane region" description="Helical" evidence="2">
    <location>
        <begin position="85"/>
        <end position="104"/>
    </location>
</feature>
<feature type="transmembrane region" description="Helical" evidence="2">
    <location>
        <begin position="272"/>
        <end position="292"/>
    </location>
</feature>
<feature type="transmembrane region" description="Helical" evidence="2">
    <location>
        <begin position="160"/>
        <end position="180"/>
    </location>
</feature>
<protein>
    <recommendedName>
        <fullName evidence="5">Copper resistance protein D domain-containing protein</fullName>
    </recommendedName>
</protein>
<dbReference type="EMBL" id="JBHSZO010000005">
    <property type="protein sequence ID" value="MFC7217490.1"/>
    <property type="molecule type" value="Genomic_DNA"/>
</dbReference>
<feature type="transmembrane region" description="Helical" evidence="2">
    <location>
        <begin position="192"/>
        <end position="213"/>
    </location>
</feature>
<name>A0ABW2G9T1_9ACTN</name>
<organism evidence="3 4">
    <name type="scientific">Streptomyces polyrhachis</name>
    <dbReference type="NCBI Taxonomy" id="1282885"/>
    <lineage>
        <taxon>Bacteria</taxon>
        <taxon>Bacillati</taxon>
        <taxon>Actinomycetota</taxon>
        <taxon>Actinomycetes</taxon>
        <taxon>Kitasatosporales</taxon>
        <taxon>Streptomycetaceae</taxon>
        <taxon>Streptomyces</taxon>
    </lineage>
</organism>
<dbReference type="Proteomes" id="UP001596413">
    <property type="component" value="Unassembled WGS sequence"/>
</dbReference>
<evidence type="ECO:0000256" key="2">
    <source>
        <dbReference type="SAM" id="Phobius"/>
    </source>
</evidence>
<comment type="caution">
    <text evidence="3">The sequence shown here is derived from an EMBL/GenBank/DDBJ whole genome shotgun (WGS) entry which is preliminary data.</text>
</comment>